<evidence type="ECO:0000313" key="2">
    <source>
        <dbReference type="Proteomes" id="UP000277580"/>
    </source>
</evidence>
<keyword evidence="2" id="KW-1185">Reference proteome</keyword>
<dbReference type="EMBL" id="ML119106">
    <property type="protein sequence ID" value="RPB17457.1"/>
    <property type="molecule type" value="Genomic_DNA"/>
</dbReference>
<protein>
    <recommendedName>
        <fullName evidence="3">DUF2470 domain-containing protein</fullName>
    </recommendedName>
</protein>
<organism evidence="1 2">
    <name type="scientific">Morchella conica CCBAS932</name>
    <dbReference type="NCBI Taxonomy" id="1392247"/>
    <lineage>
        <taxon>Eukaryota</taxon>
        <taxon>Fungi</taxon>
        <taxon>Dikarya</taxon>
        <taxon>Ascomycota</taxon>
        <taxon>Pezizomycotina</taxon>
        <taxon>Pezizomycetes</taxon>
        <taxon>Pezizales</taxon>
        <taxon>Morchellaceae</taxon>
        <taxon>Morchella</taxon>
    </lineage>
</organism>
<dbReference type="OrthoDB" id="5553410at2759"/>
<evidence type="ECO:0008006" key="3">
    <source>
        <dbReference type="Google" id="ProtNLM"/>
    </source>
</evidence>
<gene>
    <name evidence="1" type="ORF">P167DRAFT_541493</name>
</gene>
<evidence type="ECO:0000313" key="1">
    <source>
        <dbReference type="EMBL" id="RPB17457.1"/>
    </source>
</evidence>
<sequence>MDPTTLIQHPIPVRNIVLQLPQAYLSSLLTFHDGAFQPLNAIVTKITPKSMTVTYSQPLREPWANPLPRTATIAFTPPLPPIPSDSASEEAQYEWETICAARIREMEEEATRRNEGRSDIVVTRYLLPDHYMGWLSILQFVALTVLIFMQIKYAPEVLKILFEPEWKFNAAVLVHAAILVKKSRDVMNMNDKLRKHQVDKLPGWKYTGPWMKWLITCAFEGWRCAKRFEEEAARVGREMAAKEKKGK</sequence>
<dbReference type="AlphaFoldDB" id="A0A3N4L3K0"/>
<reference evidence="1 2" key="1">
    <citation type="journal article" date="2018" name="Nat. Ecol. Evol.">
        <title>Pezizomycetes genomes reveal the molecular basis of ectomycorrhizal truffle lifestyle.</title>
        <authorList>
            <person name="Murat C."/>
            <person name="Payen T."/>
            <person name="Noel B."/>
            <person name="Kuo A."/>
            <person name="Morin E."/>
            <person name="Chen J."/>
            <person name="Kohler A."/>
            <person name="Krizsan K."/>
            <person name="Balestrini R."/>
            <person name="Da Silva C."/>
            <person name="Montanini B."/>
            <person name="Hainaut M."/>
            <person name="Levati E."/>
            <person name="Barry K.W."/>
            <person name="Belfiori B."/>
            <person name="Cichocki N."/>
            <person name="Clum A."/>
            <person name="Dockter R.B."/>
            <person name="Fauchery L."/>
            <person name="Guy J."/>
            <person name="Iotti M."/>
            <person name="Le Tacon F."/>
            <person name="Lindquist E.A."/>
            <person name="Lipzen A."/>
            <person name="Malagnac F."/>
            <person name="Mello A."/>
            <person name="Molinier V."/>
            <person name="Miyauchi S."/>
            <person name="Poulain J."/>
            <person name="Riccioni C."/>
            <person name="Rubini A."/>
            <person name="Sitrit Y."/>
            <person name="Splivallo R."/>
            <person name="Traeger S."/>
            <person name="Wang M."/>
            <person name="Zifcakova L."/>
            <person name="Wipf D."/>
            <person name="Zambonelli A."/>
            <person name="Paolocci F."/>
            <person name="Nowrousian M."/>
            <person name="Ottonello S."/>
            <person name="Baldrian P."/>
            <person name="Spatafora J.W."/>
            <person name="Henrissat B."/>
            <person name="Nagy L.G."/>
            <person name="Aury J.M."/>
            <person name="Wincker P."/>
            <person name="Grigoriev I.V."/>
            <person name="Bonfante P."/>
            <person name="Martin F.M."/>
        </authorList>
    </citation>
    <scope>NUCLEOTIDE SEQUENCE [LARGE SCALE GENOMIC DNA]</scope>
    <source>
        <strain evidence="1 2">CCBAS932</strain>
    </source>
</reference>
<dbReference type="Proteomes" id="UP000277580">
    <property type="component" value="Unassembled WGS sequence"/>
</dbReference>
<dbReference type="InParanoid" id="A0A3N4L3K0"/>
<name>A0A3N4L3K0_9PEZI</name>
<proteinExistence type="predicted"/>
<accession>A0A3N4L3K0</accession>